<reference evidence="9 10" key="1">
    <citation type="journal article" date="2018" name="Gigascience">
        <title>Genomes of trombidid mites reveal novel predicted allergens and laterally-transferred genes associated with secondary metabolism.</title>
        <authorList>
            <person name="Dong X."/>
            <person name="Chaisiri K."/>
            <person name="Xia D."/>
            <person name="Armstrong S.D."/>
            <person name="Fang Y."/>
            <person name="Donnelly M.J."/>
            <person name="Kadowaki T."/>
            <person name="McGarry J.W."/>
            <person name="Darby A.C."/>
            <person name="Makepeace B.L."/>
        </authorList>
    </citation>
    <scope>NUCLEOTIDE SEQUENCE [LARGE SCALE GENOMIC DNA]</scope>
    <source>
        <strain evidence="9">UoL-WK</strain>
    </source>
</reference>
<feature type="non-terminal residue" evidence="9">
    <location>
        <position position="270"/>
    </location>
</feature>
<organism evidence="9 10">
    <name type="scientific">Dinothrombium tinctorium</name>
    <dbReference type="NCBI Taxonomy" id="1965070"/>
    <lineage>
        <taxon>Eukaryota</taxon>
        <taxon>Metazoa</taxon>
        <taxon>Ecdysozoa</taxon>
        <taxon>Arthropoda</taxon>
        <taxon>Chelicerata</taxon>
        <taxon>Arachnida</taxon>
        <taxon>Acari</taxon>
        <taxon>Acariformes</taxon>
        <taxon>Trombidiformes</taxon>
        <taxon>Prostigmata</taxon>
        <taxon>Anystina</taxon>
        <taxon>Parasitengona</taxon>
        <taxon>Trombidioidea</taxon>
        <taxon>Trombidiidae</taxon>
        <taxon>Dinothrombium</taxon>
    </lineage>
</organism>
<feature type="transmembrane region" description="Helical" evidence="7">
    <location>
        <begin position="38"/>
        <end position="63"/>
    </location>
</feature>
<keyword evidence="10" id="KW-1185">Reference proteome</keyword>
<dbReference type="EMBL" id="NCKU01004179">
    <property type="protein sequence ID" value="RWS06335.1"/>
    <property type="molecule type" value="Genomic_DNA"/>
</dbReference>
<dbReference type="GO" id="GO:0005886">
    <property type="term" value="C:plasma membrane"/>
    <property type="evidence" value="ECO:0007669"/>
    <property type="project" value="TreeGrafter"/>
</dbReference>
<dbReference type="Proteomes" id="UP000285301">
    <property type="component" value="Unassembled WGS sequence"/>
</dbReference>
<accession>A0A443QTI0</accession>
<keyword evidence="6" id="KW-0807">Transducer</keyword>
<dbReference type="SUPFAM" id="SSF81321">
    <property type="entry name" value="Family A G protein-coupled receptor-like"/>
    <property type="match status" value="1"/>
</dbReference>
<evidence type="ECO:0000256" key="7">
    <source>
        <dbReference type="SAM" id="Phobius"/>
    </source>
</evidence>
<evidence type="ECO:0000256" key="2">
    <source>
        <dbReference type="ARBA" id="ARBA00010663"/>
    </source>
</evidence>
<dbReference type="InterPro" id="IPR000276">
    <property type="entry name" value="GPCR_Rhodpsn"/>
</dbReference>
<keyword evidence="6" id="KW-0297">G-protein coupled receptor</keyword>
<dbReference type="PROSITE" id="PS50262">
    <property type="entry name" value="G_PROTEIN_RECEP_F1_2"/>
    <property type="match status" value="1"/>
</dbReference>
<evidence type="ECO:0000313" key="10">
    <source>
        <dbReference type="Proteomes" id="UP000285301"/>
    </source>
</evidence>
<feature type="domain" description="G-protein coupled receptors family 1 profile" evidence="8">
    <location>
        <begin position="17"/>
        <end position="259"/>
    </location>
</feature>
<sequence>TEQLTFLSIIFMMIVFGNGSVLITLFMSKNRKSRMNFFIMHLAFADLMVGLINVLTDIIWRITIGFYAGNIACKVVRFSQVLVTYSSTYVLVSLSIDRYDAITHPMNFSRSWRGARFLIAAAWTISFIFSIPAILLNEKTMVKGHPQCWIALEQWQWQIYITLVALSLFFLPAFIIATCYMIIVRTIWSKSRATAFTKSASKYKKSKKLQVFILCWSPYFVWDLLQVYGLIPNTQTTIALSTFIQSLAPLNSAANPFIYCMFSTTVSKNT</sequence>
<dbReference type="Gene3D" id="1.20.1070.10">
    <property type="entry name" value="Rhodopsin 7-helix transmembrane proteins"/>
    <property type="match status" value="1"/>
</dbReference>
<dbReference type="InterPro" id="IPR052665">
    <property type="entry name" value="Neuropeptide-GPCR"/>
</dbReference>
<feature type="non-terminal residue" evidence="9">
    <location>
        <position position="1"/>
    </location>
</feature>
<dbReference type="STRING" id="1965070.A0A443QTI0"/>
<keyword evidence="4 7" id="KW-1133">Transmembrane helix</keyword>
<dbReference type="PANTHER" id="PTHR24224">
    <property type="entry name" value="CARDIOACCELERATORY PEPTIDE RECEPTOR-RELATED"/>
    <property type="match status" value="1"/>
</dbReference>
<feature type="transmembrane region" description="Helical" evidence="7">
    <location>
        <begin position="75"/>
        <end position="96"/>
    </location>
</feature>
<evidence type="ECO:0000256" key="5">
    <source>
        <dbReference type="ARBA" id="ARBA00023136"/>
    </source>
</evidence>
<evidence type="ECO:0000256" key="1">
    <source>
        <dbReference type="ARBA" id="ARBA00004370"/>
    </source>
</evidence>
<name>A0A443QTI0_9ACAR</name>
<dbReference type="OrthoDB" id="5987909at2759"/>
<keyword evidence="6 9" id="KW-0675">Receptor</keyword>
<dbReference type="PANTHER" id="PTHR24224:SF6">
    <property type="entry name" value="CARDIOACCELERATORY PEPTIDE RECEPTOR-RELATED"/>
    <property type="match status" value="1"/>
</dbReference>
<comment type="subcellular location">
    <subcellularLocation>
        <location evidence="1">Membrane</location>
    </subcellularLocation>
</comment>
<protein>
    <submittedName>
        <fullName evidence="9">Cardioacceleratory peptide receptor-like protein</fullName>
    </submittedName>
</protein>
<dbReference type="InterPro" id="IPR017452">
    <property type="entry name" value="GPCR_Rhodpsn_7TM"/>
</dbReference>
<evidence type="ECO:0000259" key="8">
    <source>
        <dbReference type="PROSITE" id="PS50262"/>
    </source>
</evidence>
<gene>
    <name evidence="9" type="ORF">B4U79_01659</name>
</gene>
<dbReference type="GO" id="GO:0008188">
    <property type="term" value="F:neuropeptide receptor activity"/>
    <property type="evidence" value="ECO:0007669"/>
    <property type="project" value="TreeGrafter"/>
</dbReference>
<evidence type="ECO:0000313" key="9">
    <source>
        <dbReference type="EMBL" id="RWS06335.1"/>
    </source>
</evidence>
<feature type="transmembrane region" description="Helical" evidence="7">
    <location>
        <begin position="209"/>
        <end position="231"/>
    </location>
</feature>
<keyword evidence="3 6" id="KW-0812">Transmembrane</keyword>
<evidence type="ECO:0000256" key="3">
    <source>
        <dbReference type="ARBA" id="ARBA00022692"/>
    </source>
</evidence>
<feature type="transmembrane region" description="Helical" evidence="7">
    <location>
        <begin position="157"/>
        <end position="188"/>
    </location>
</feature>
<dbReference type="PROSITE" id="PS00237">
    <property type="entry name" value="G_PROTEIN_RECEP_F1_1"/>
    <property type="match status" value="1"/>
</dbReference>
<keyword evidence="5 7" id="KW-0472">Membrane</keyword>
<feature type="transmembrane region" description="Helical" evidence="7">
    <location>
        <begin position="117"/>
        <end position="137"/>
    </location>
</feature>
<proteinExistence type="inferred from homology"/>
<evidence type="ECO:0000256" key="4">
    <source>
        <dbReference type="ARBA" id="ARBA00022989"/>
    </source>
</evidence>
<dbReference type="Pfam" id="PF00001">
    <property type="entry name" value="7tm_1"/>
    <property type="match status" value="1"/>
</dbReference>
<comment type="similarity">
    <text evidence="2 6">Belongs to the G-protein coupled receptor 1 family.</text>
</comment>
<dbReference type="PRINTS" id="PR00237">
    <property type="entry name" value="GPCRRHODOPSN"/>
</dbReference>
<evidence type="ECO:0000256" key="6">
    <source>
        <dbReference type="RuleBase" id="RU000688"/>
    </source>
</evidence>
<dbReference type="AlphaFoldDB" id="A0A443QTI0"/>
<comment type="caution">
    <text evidence="9">The sequence shown here is derived from an EMBL/GenBank/DDBJ whole genome shotgun (WGS) entry which is preliminary data.</text>
</comment>
<feature type="transmembrane region" description="Helical" evidence="7">
    <location>
        <begin position="6"/>
        <end position="26"/>
    </location>
</feature>